<dbReference type="Proteomes" id="UP001165296">
    <property type="component" value="Unassembled WGS sequence"/>
</dbReference>
<gene>
    <name evidence="3" type="ORF">LGH74_11030</name>
</gene>
<dbReference type="InterPro" id="IPR002656">
    <property type="entry name" value="Acyl_transf_3_dom"/>
</dbReference>
<name>A0ABS8AT28_9BACT</name>
<reference evidence="3" key="1">
    <citation type="submission" date="2021-10" db="EMBL/GenBank/DDBJ databases">
        <authorList>
            <person name="Dean J.D."/>
            <person name="Kim M.K."/>
            <person name="Newey C.N."/>
            <person name="Stoker T.S."/>
            <person name="Thompson D.W."/>
            <person name="Grose J.H."/>
        </authorList>
    </citation>
    <scope>NUCLEOTIDE SEQUENCE</scope>
    <source>
        <strain evidence="3">BT178</strain>
    </source>
</reference>
<dbReference type="InterPro" id="IPR050879">
    <property type="entry name" value="Acyltransferase_3"/>
</dbReference>
<feature type="transmembrane region" description="Helical" evidence="1">
    <location>
        <begin position="12"/>
        <end position="34"/>
    </location>
</feature>
<feature type="transmembrane region" description="Helical" evidence="1">
    <location>
        <begin position="254"/>
        <end position="274"/>
    </location>
</feature>
<keyword evidence="3" id="KW-0012">Acyltransferase</keyword>
<dbReference type="EMBL" id="JAJADR010000002">
    <property type="protein sequence ID" value="MCB2408511.1"/>
    <property type="molecule type" value="Genomic_DNA"/>
</dbReference>
<protein>
    <submittedName>
        <fullName evidence="3">Acyltransferase</fullName>
    </submittedName>
</protein>
<proteinExistence type="predicted"/>
<evidence type="ECO:0000313" key="4">
    <source>
        <dbReference type="Proteomes" id="UP001165296"/>
    </source>
</evidence>
<feature type="transmembrane region" description="Helical" evidence="1">
    <location>
        <begin position="185"/>
        <end position="203"/>
    </location>
</feature>
<sequence length="395" mass="45453">MIRKNNQAIAGAYYPALTGIRAIAAYLVFFVHYNPFDSLSNRNSFYRFLHDVCSHFHIGVSIFFVLSGFLITVRYQNGVELSKAWIKKYLRNRVARIYPMYFLITVLTVVASQLTIAYDPSGLWKFYNLKDKIWVAFLNLTFLRGFFDRYHLSIVGQGWTLTVEECFYLSAPLLLLGIRRQWWRVLVYPLALLGIGLVLATIGTRFHNQFFGFFGSVKFMLNWTFFGRCLEFFAGMTLALLISYRKAEAQSSRGFVTAVGFACVLLVLYALVVIERNVPRDLMGTDLFSVSAIIVRNAVLPVGIATLFWGLLYEQTWFKKILETKLLDLLGRSSYAFYLLHGGILNVFMNQFLYNNIFLKFLTTIIVSVAAYLWVEHPIHKLLTSNSRQKGSMKD</sequence>
<feature type="transmembrane region" description="Helical" evidence="1">
    <location>
        <begin position="54"/>
        <end position="76"/>
    </location>
</feature>
<dbReference type="RefSeq" id="WP_226175626.1">
    <property type="nucleotide sequence ID" value="NZ_JAJADR010000002.1"/>
</dbReference>
<feature type="transmembrane region" description="Helical" evidence="1">
    <location>
        <begin position="97"/>
        <end position="118"/>
    </location>
</feature>
<keyword evidence="1" id="KW-1133">Transmembrane helix</keyword>
<dbReference type="GO" id="GO:0016746">
    <property type="term" value="F:acyltransferase activity"/>
    <property type="evidence" value="ECO:0007669"/>
    <property type="project" value="UniProtKB-KW"/>
</dbReference>
<keyword evidence="1" id="KW-0812">Transmembrane</keyword>
<keyword evidence="3" id="KW-0808">Transferase</keyword>
<keyword evidence="1" id="KW-0472">Membrane</keyword>
<feature type="transmembrane region" description="Helical" evidence="1">
    <location>
        <begin position="294"/>
        <end position="313"/>
    </location>
</feature>
<organism evidence="3 4">
    <name type="scientific">Hymenobacter lucidus</name>
    <dbReference type="NCBI Taxonomy" id="2880930"/>
    <lineage>
        <taxon>Bacteria</taxon>
        <taxon>Pseudomonadati</taxon>
        <taxon>Bacteroidota</taxon>
        <taxon>Cytophagia</taxon>
        <taxon>Cytophagales</taxon>
        <taxon>Hymenobacteraceae</taxon>
        <taxon>Hymenobacter</taxon>
    </lineage>
</organism>
<feature type="transmembrane region" description="Helical" evidence="1">
    <location>
        <begin position="223"/>
        <end position="242"/>
    </location>
</feature>
<dbReference type="PANTHER" id="PTHR23028">
    <property type="entry name" value="ACETYLTRANSFERASE"/>
    <property type="match status" value="1"/>
</dbReference>
<feature type="transmembrane region" description="Helical" evidence="1">
    <location>
        <begin position="357"/>
        <end position="375"/>
    </location>
</feature>
<evidence type="ECO:0000256" key="1">
    <source>
        <dbReference type="SAM" id="Phobius"/>
    </source>
</evidence>
<accession>A0ABS8AT28</accession>
<dbReference type="PANTHER" id="PTHR23028:SF53">
    <property type="entry name" value="ACYL_TRANSF_3 DOMAIN-CONTAINING PROTEIN"/>
    <property type="match status" value="1"/>
</dbReference>
<comment type="caution">
    <text evidence="3">The sequence shown here is derived from an EMBL/GenBank/DDBJ whole genome shotgun (WGS) entry which is preliminary data.</text>
</comment>
<evidence type="ECO:0000313" key="3">
    <source>
        <dbReference type="EMBL" id="MCB2408511.1"/>
    </source>
</evidence>
<feature type="domain" description="Acyltransferase 3" evidence="2">
    <location>
        <begin position="16"/>
        <end position="370"/>
    </location>
</feature>
<evidence type="ECO:0000259" key="2">
    <source>
        <dbReference type="Pfam" id="PF01757"/>
    </source>
</evidence>
<dbReference type="Pfam" id="PF01757">
    <property type="entry name" value="Acyl_transf_3"/>
    <property type="match status" value="1"/>
</dbReference>
<feature type="transmembrane region" description="Helical" evidence="1">
    <location>
        <begin position="158"/>
        <end position="178"/>
    </location>
</feature>
<keyword evidence="4" id="KW-1185">Reference proteome</keyword>